<accession>A0A519BNY8</accession>
<protein>
    <submittedName>
        <fullName evidence="2">Uncharacterized protein</fullName>
    </submittedName>
</protein>
<organism evidence="2 3">
    <name type="scientific">Candidatus Acididesulfobacter diazotrophicus</name>
    <dbReference type="NCBI Taxonomy" id="2597226"/>
    <lineage>
        <taxon>Bacteria</taxon>
        <taxon>Deltaproteobacteria</taxon>
        <taxon>Candidatus Acidulodesulfobacterales</taxon>
        <taxon>Candidatus Acididesulfobacter</taxon>
    </lineage>
</organism>
<name>A0A519BNY8_9DELT</name>
<dbReference type="AlphaFoldDB" id="A0A519BNY8"/>
<sequence length="100" mass="11671">MTTRKEISKKIREVKNKMRDVKKTDRDEYEKLHAERLKLESELAELKKNLADQVAHAAKVKLRKQADHKKFIMGGLCVKYFGLDIEEKMLEEKLKTAAGK</sequence>
<evidence type="ECO:0000313" key="2">
    <source>
        <dbReference type="EMBL" id="RZD18985.1"/>
    </source>
</evidence>
<comment type="caution">
    <text evidence="2">The sequence shown here is derived from an EMBL/GenBank/DDBJ whole genome shotgun (WGS) entry which is preliminary data.</text>
</comment>
<gene>
    <name evidence="2" type="ORF">EVG15_02465</name>
</gene>
<keyword evidence="1" id="KW-0175">Coiled coil</keyword>
<dbReference type="Proteomes" id="UP000319296">
    <property type="component" value="Unassembled WGS sequence"/>
</dbReference>
<evidence type="ECO:0000256" key="1">
    <source>
        <dbReference type="SAM" id="Coils"/>
    </source>
</evidence>
<dbReference type="EMBL" id="SGBB01000003">
    <property type="protein sequence ID" value="RZD18985.1"/>
    <property type="molecule type" value="Genomic_DNA"/>
</dbReference>
<feature type="coiled-coil region" evidence="1">
    <location>
        <begin position="4"/>
        <end position="56"/>
    </location>
</feature>
<evidence type="ECO:0000313" key="3">
    <source>
        <dbReference type="Proteomes" id="UP000319296"/>
    </source>
</evidence>
<reference evidence="2 3" key="1">
    <citation type="journal article" date="2019" name="ISME J.">
        <title>Insights into ecological role of a new deltaproteobacterial order Candidatus Acidulodesulfobacterales by metagenomics and metatranscriptomics.</title>
        <authorList>
            <person name="Tan S."/>
            <person name="Liu J."/>
            <person name="Fang Y."/>
            <person name="Hedlund B.P."/>
            <person name="Lian Z.H."/>
            <person name="Huang L.Y."/>
            <person name="Li J.T."/>
            <person name="Huang L.N."/>
            <person name="Li W.J."/>
            <person name="Jiang H.C."/>
            <person name="Dong H.L."/>
            <person name="Shu W.S."/>
        </authorList>
    </citation>
    <scope>NUCLEOTIDE SEQUENCE [LARGE SCALE GENOMIC DNA]</scope>
    <source>
        <strain evidence="2">AP1</strain>
    </source>
</reference>
<proteinExistence type="predicted"/>